<keyword evidence="1" id="KW-0805">Transcription regulation</keyword>
<dbReference type="PRINTS" id="PR00032">
    <property type="entry name" value="HTHARAC"/>
</dbReference>
<dbReference type="SMART" id="SM00342">
    <property type="entry name" value="HTH_ARAC"/>
    <property type="match status" value="1"/>
</dbReference>
<dbReference type="Gene3D" id="2.60.120.10">
    <property type="entry name" value="Jelly Rolls"/>
    <property type="match status" value="1"/>
</dbReference>
<evidence type="ECO:0000259" key="4">
    <source>
        <dbReference type="PROSITE" id="PS01124"/>
    </source>
</evidence>
<dbReference type="SUPFAM" id="SSF46689">
    <property type="entry name" value="Homeodomain-like"/>
    <property type="match status" value="2"/>
</dbReference>
<dbReference type="InterPro" id="IPR018062">
    <property type="entry name" value="HTH_AraC-typ_CS"/>
</dbReference>
<evidence type="ECO:0000256" key="3">
    <source>
        <dbReference type="ARBA" id="ARBA00023163"/>
    </source>
</evidence>
<dbReference type="InterPro" id="IPR009057">
    <property type="entry name" value="Homeodomain-like_sf"/>
</dbReference>
<sequence length="293" mass="33601">MDFKNTLYTSMRFDFLYVGRYNFQKGWVYPESYIPYCMVRLIEKGRGLFIIDGEEFEVTEGQVVYIPQGCRLFCETSSEDFQFISIRFRLRAQLDASDFLADYYHIKRVTDTGGDELISTYFCQVISFAREGGPSKVFRIRGNLELIIAWLCEHGGNDETCLDDEGQSEAFSAEEVVRRAELVSSRTQDPRINALTEYILAHLDEDLSCSQLAAMVGLSESSLRRLFKKHTGKSPVDYITESRLTVAARRLLVSNEHIAQIAYSVGIGDANYFSRLFRENFGVSPQEYRRSAE</sequence>
<dbReference type="Proteomes" id="UP000823633">
    <property type="component" value="Unassembled WGS sequence"/>
</dbReference>
<reference evidence="5" key="1">
    <citation type="submission" date="2020-10" db="EMBL/GenBank/DDBJ databases">
        <authorList>
            <person name="Gilroy R."/>
        </authorList>
    </citation>
    <scope>NUCLEOTIDE SEQUENCE</scope>
    <source>
        <strain evidence="5">11167</strain>
    </source>
</reference>
<keyword evidence="3" id="KW-0804">Transcription</keyword>
<accession>A0A9D9E8L0</accession>
<reference evidence="5" key="2">
    <citation type="journal article" date="2021" name="PeerJ">
        <title>Extensive microbial diversity within the chicken gut microbiome revealed by metagenomics and culture.</title>
        <authorList>
            <person name="Gilroy R."/>
            <person name="Ravi A."/>
            <person name="Getino M."/>
            <person name="Pursley I."/>
            <person name="Horton D.L."/>
            <person name="Alikhan N.F."/>
            <person name="Baker D."/>
            <person name="Gharbi K."/>
            <person name="Hall N."/>
            <person name="Watson M."/>
            <person name="Adriaenssens E.M."/>
            <person name="Foster-Nyarko E."/>
            <person name="Jarju S."/>
            <person name="Secka A."/>
            <person name="Antonio M."/>
            <person name="Oren A."/>
            <person name="Chaudhuri R.R."/>
            <person name="La Ragione R."/>
            <person name="Hildebrand F."/>
            <person name="Pallen M.J."/>
        </authorList>
    </citation>
    <scope>NUCLEOTIDE SEQUENCE</scope>
    <source>
        <strain evidence="5">11167</strain>
    </source>
</reference>
<name>A0A9D9E8L0_9SPIR</name>
<evidence type="ECO:0000313" key="6">
    <source>
        <dbReference type="Proteomes" id="UP000823633"/>
    </source>
</evidence>
<dbReference type="EMBL" id="JADIMU010000017">
    <property type="protein sequence ID" value="MBO8442642.1"/>
    <property type="molecule type" value="Genomic_DNA"/>
</dbReference>
<evidence type="ECO:0000256" key="1">
    <source>
        <dbReference type="ARBA" id="ARBA00023015"/>
    </source>
</evidence>
<evidence type="ECO:0000256" key="2">
    <source>
        <dbReference type="ARBA" id="ARBA00023125"/>
    </source>
</evidence>
<evidence type="ECO:0000313" key="5">
    <source>
        <dbReference type="EMBL" id="MBO8442642.1"/>
    </source>
</evidence>
<dbReference type="Pfam" id="PF02311">
    <property type="entry name" value="AraC_binding"/>
    <property type="match status" value="1"/>
</dbReference>
<dbReference type="Gene3D" id="1.10.10.60">
    <property type="entry name" value="Homeodomain-like"/>
    <property type="match status" value="2"/>
</dbReference>
<dbReference type="InterPro" id="IPR003313">
    <property type="entry name" value="AraC-bd"/>
</dbReference>
<feature type="domain" description="HTH araC/xylS-type" evidence="4">
    <location>
        <begin position="193"/>
        <end position="291"/>
    </location>
</feature>
<gene>
    <name evidence="5" type="ORF">IAC42_02625</name>
</gene>
<dbReference type="GO" id="GO:0003700">
    <property type="term" value="F:DNA-binding transcription factor activity"/>
    <property type="evidence" value="ECO:0007669"/>
    <property type="project" value="InterPro"/>
</dbReference>
<dbReference type="PROSITE" id="PS01124">
    <property type="entry name" value="HTH_ARAC_FAMILY_2"/>
    <property type="match status" value="1"/>
</dbReference>
<keyword evidence="2" id="KW-0238">DNA-binding</keyword>
<dbReference type="GO" id="GO:0043565">
    <property type="term" value="F:sequence-specific DNA binding"/>
    <property type="evidence" value="ECO:0007669"/>
    <property type="project" value="InterPro"/>
</dbReference>
<dbReference type="InterPro" id="IPR018060">
    <property type="entry name" value="HTH_AraC"/>
</dbReference>
<dbReference type="SUPFAM" id="SSF51215">
    <property type="entry name" value="Regulatory protein AraC"/>
    <property type="match status" value="1"/>
</dbReference>
<dbReference type="PANTHER" id="PTHR43280:SF28">
    <property type="entry name" value="HTH-TYPE TRANSCRIPTIONAL ACTIVATOR RHAS"/>
    <property type="match status" value="1"/>
</dbReference>
<dbReference type="PROSITE" id="PS00041">
    <property type="entry name" value="HTH_ARAC_FAMILY_1"/>
    <property type="match status" value="1"/>
</dbReference>
<proteinExistence type="predicted"/>
<dbReference type="AlphaFoldDB" id="A0A9D9E8L0"/>
<protein>
    <submittedName>
        <fullName evidence="5">Helix-turn-helix domain-containing protein</fullName>
    </submittedName>
</protein>
<organism evidence="5 6">
    <name type="scientific">Candidatus Aphodenecus pullistercoris</name>
    <dbReference type="NCBI Taxonomy" id="2840669"/>
    <lineage>
        <taxon>Bacteria</taxon>
        <taxon>Pseudomonadati</taxon>
        <taxon>Spirochaetota</taxon>
        <taxon>Spirochaetia</taxon>
        <taxon>Spirochaetales</taxon>
        <taxon>Candidatus Aphodenecus</taxon>
    </lineage>
</organism>
<dbReference type="InterPro" id="IPR014710">
    <property type="entry name" value="RmlC-like_jellyroll"/>
</dbReference>
<dbReference type="PANTHER" id="PTHR43280">
    <property type="entry name" value="ARAC-FAMILY TRANSCRIPTIONAL REGULATOR"/>
    <property type="match status" value="1"/>
</dbReference>
<dbReference type="Pfam" id="PF12833">
    <property type="entry name" value="HTH_18"/>
    <property type="match status" value="1"/>
</dbReference>
<comment type="caution">
    <text evidence="5">The sequence shown here is derived from an EMBL/GenBank/DDBJ whole genome shotgun (WGS) entry which is preliminary data.</text>
</comment>
<dbReference type="InterPro" id="IPR037923">
    <property type="entry name" value="HTH-like"/>
</dbReference>
<dbReference type="InterPro" id="IPR020449">
    <property type="entry name" value="Tscrpt_reg_AraC-type_HTH"/>
</dbReference>